<dbReference type="PIRSF" id="PIRSF016557">
    <property type="entry name" value="Caps_synth_CpsB"/>
    <property type="match status" value="1"/>
</dbReference>
<dbReference type="EC" id="3.1.3.48" evidence="2"/>
<evidence type="ECO:0000313" key="8">
    <source>
        <dbReference type="Proteomes" id="UP000651837"/>
    </source>
</evidence>
<evidence type="ECO:0000313" key="6">
    <source>
        <dbReference type="EMBL" id="PWK21136.1"/>
    </source>
</evidence>
<dbReference type="OrthoDB" id="9788539at2"/>
<proteinExistence type="inferred from homology"/>
<dbReference type="GO" id="GO:0004725">
    <property type="term" value="F:protein tyrosine phosphatase activity"/>
    <property type="evidence" value="ECO:0007669"/>
    <property type="project" value="UniProtKB-EC"/>
</dbReference>
<reference evidence="6 7" key="1">
    <citation type="submission" date="2018-05" db="EMBL/GenBank/DDBJ databases">
        <title>Genomic Encyclopedia of Archaeal and Bacterial Type Strains, Phase II (KMG-II): from individual species to whole genera.</title>
        <authorList>
            <person name="Goeker M."/>
        </authorList>
    </citation>
    <scope>NUCLEOTIDE SEQUENCE [LARGE SCALE GENOMIC DNA]</scope>
    <source>
        <strain evidence="6 7">DSM 23514</strain>
    </source>
</reference>
<dbReference type="PANTHER" id="PTHR39181:SF1">
    <property type="entry name" value="TYROSINE-PROTEIN PHOSPHATASE YWQE"/>
    <property type="match status" value="1"/>
</dbReference>
<accession>A0A316DTL2</accession>
<dbReference type="Pfam" id="PF19567">
    <property type="entry name" value="CpsB_CapC"/>
    <property type="match status" value="1"/>
</dbReference>
<organism evidence="6 7">
    <name type="scientific">Maribacter polysiphoniae</name>
    <dbReference type="NCBI Taxonomy" id="429344"/>
    <lineage>
        <taxon>Bacteria</taxon>
        <taxon>Pseudomonadati</taxon>
        <taxon>Bacteroidota</taxon>
        <taxon>Flavobacteriia</taxon>
        <taxon>Flavobacteriales</taxon>
        <taxon>Flavobacteriaceae</taxon>
        <taxon>Maribacter</taxon>
    </lineage>
</organism>
<evidence type="ECO:0000313" key="5">
    <source>
        <dbReference type="EMBL" id="MBD1262663.1"/>
    </source>
</evidence>
<evidence type="ECO:0000256" key="3">
    <source>
        <dbReference type="ARBA" id="ARBA00022801"/>
    </source>
</evidence>
<dbReference type="InterPro" id="IPR016667">
    <property type="entry name" value="Caps_polysacc_synth_CpsB/CapC"/>
</dbReference>
<evidence type="ECO:0000313" key="7">
    <source>
        <dbReference type="Proteomes" id="UP000245667"/>
    </source>
</evidence>
<comment type="similarity">
    <text evidence="1">Belongs to the metallo-dependent hydrolases superfamily. CpsB/CapC family.</text>
</comment>
<protein>
    <recommendedName>
        <fullName evidence="2">protein-tyrosine-phosphatase</fullName>
        <ecNumber evidence="2">3.1.3.48</ecNumber>
    </recommendedName>
</protein>
<evidence type="ECO:0000256" key="4">
    <source>
        <dbReference type="ARBA" id="ARBA00051722"/>
    </source>
</evidence>
<dbReference type="InterPro" id="IPR016195">
    <property type="entry name" value="Pol/histidinol_Pase-like"/>
</dbReference>
<dbReference type="EMBL" id="QGGQ01000013">
    <property type="protein sequence ID" value="PWK21136.1"/>
    <property type="molecule type" value="Genomic_DNA"/>
</dbReference>
<dbReference type="RefSeq" id="WP_109654228.1">
    <property type="nucleotide sequence ID" value="NZ_JACWLN010000012.1"/>
</dbReference>
<dbReference type="SUPFAM" id="SSF89550">
    <property type="entry name" value="PHP domain-like"/>
    <property type="match status" value="1"/>
</dbReference>
<keyword evidence="3" id="KW-0378">Hydrolase</keyword>
<dbReference type="EMBL" id="JACWLN010000012">
    <property type="protein sequence ID" value="MBD1262663.1"/>
    <property type="molecule type" value="Genomic_DNA"/>
</dbReference>
<reference evidence="5 8" key="2">
    <citation type="submission" date="2020-07" db="EMBL/GenBank/DDBJ databases">
        <title>The draft genome sequence of Maribacter polysiphoniae KCTC 22021.</title>
        <authorList>
            <person name="Mu L."/>
        </authorList>
    </citation>
    <scope>NUCLEOTIDE SEQUENCE [LARGE SCALE GENOMIC DNA]</scope>
    <source>
        <strain evidence="5 8">KCTC 22021</strain>
    </source>
</reference>
<dbReference type="Proteomes" id="UP000245667">
    <property type="component" value="Unassembled WGS sequence"/>
</dbReference>
<dbReference type="PANTHER" id="PTHR39181">
    <property type="entry name" value="TYROSINE-PROTEIN PHOSPHATASE YWQE"/>
    <property type="match status" value="1"/>
</dbReference>
<dbReference type="AlphaFoldDB" id="A0A316DTL2"/>
<sequence>MFDFFKKKQFLVDSLEGFIDIHNHILPGIDDGSKNVGESIDLIKGFADFGVTDFIATPHIMHNYYSNTPETIKESLMTLKNGLLERKLKEVSIQAAAEHMIDDNFESILERGEVMPLGGNYLLVEMSYLQASINFGQALEKIRQKGYFVILAHPERYLYLHSQLGQHKAYKKQGVLYQLNLLSLSKYYGKEVQQMAMKLLGKGLIDFAATDVHNIRQLNSLKEVQVDTKTLDLIKPILLKTNNSF</sequence>
<dbReference type="Gene3D" id="3.20.20.140">
    <property type="entry name" value="Metal-dependent hydrolases"/>
    <property type="match status" value="1"/>
</dbReference>
<name>A0A316DTL2_9FLAO</name>
<keyword evidence="8" id="KW-1185">Reference proteome</keyword>
<dbReference type="Proteomes" id="UP000651837">
    <property type="component" value="Unassembled WGS sequence"/>
</dbReference>
<comment type="catalytic activity">
    <reaction evidence="4">
        <text>O-phospho-L-tyrosyl-[protein] + H2O = L-tyrosyl-[protein] + phosphate</text>
        <dbReference type="Rhea" id="RHEA:10684"/>
        <dbReference type="Rhea" id="RHEA-COMP:10136"/>
        <dbReference type="Rhea" id="RHEA-COMP:20101"/>
        <dbReference type="ChEBI" id="CHEBI:15377"/>
        <dbReference type="ChEBI" id="CHEBI:43474"/>
        <dbReference type="ChEBI" id="CHEBI:46858"/>
        <dbReference type="ChEBI" id="CHEBI:61978"/>
        <dbReference type="EC" id="3.1.3.48"/>
    </reaction>
</comment>
<evidence type="ECO:0000256" key="2">
    <source>
        <dbReference type="ARBA" id="ARBA00013064"/>
    </source>
</evidence>
<dbReference type="GO" id="GO:0030145">
    <property type="term" value="F:manganese ion binding"/>
    <property type="evidence" value="ECO:0007669"/>
    <property type="project" value="InterPro"/>
</dbReference>
<gene>
    <name evidence="5" type="ORF">HZY62_18850</name>
    <name evidence="6" type="ORF">LX92_03937</name>
</gene>
<evidence type="ECO:0000256" key="1">
    <source>
        <dbReference type="ARBA" id="ARBA00005750"/>
    </source>
</evidence>
<comment type="caution">
    <text evidence="6">The sequence shown here is derived from an EMBL/GenBank/DDBJ whole genome shotgun (WGS) entry which is preliminary data.</text>
</comment>